<reference evidence="2" key="1">
    <citation type="submission" date="2018-07" db="EMBL/GenBank/DDBJ databases">
        <authorList>
            <person name="Quirk P.G."/>
            <person name="Krulwich T.A."/>
        </authorList>
    </citation>
    <scope>NUCLEOTIDE SEQUENCE</scope>
    <source>
        <strain evidence="2">96224</strain>
    </source>
</reference>
<evidence type="ECO:0000313" key="2">
    <source>
        <dbReference type="EMBL" id="SUZ07413.1"/>
    </source>
</evidence>
<name>A0A381L0M8_BLUGR</name>
<protein>
    <submittedName>
        <fullName evidence="2">BgtE-20004</fullName>
    </submittedName>
</protein>
<organism evidence="2">
    <name type="scientific">Blumeria graminis f. sp. tritici 96224</name>
    <dbReference type="NCBI Taxonomy" id="1268274"/>
    <lineage>
        <taxon>Eukaryota</taxon>
        <taxon>Fungi</taxon>
        <taxon>Dikarya</taxon>
        <taxon>Ascomycota</taxon>
        <taxon>Pezizomycotina</taxon>
        <taxon>Leotiomycetes</taxon>
        <taxon>Erysiphales</taxon>
        <taxon>Erysiphaceae</taxon>
        <taxon>Blumeria</taxon>
    </lineage>
</organism>
<evidence type="ECO:0000256" key="1">
    <source>
        <dbReference type="SAM" id="SignalP"/>
    </source>
</evidence>
<dbReference type="AlphaFoldDB" id="A0A381L0M8"/>
<keyword evidence="1" id="KW-0732">Signal</keyword>
<feature type="signal peptide" evidence="1">
    <location>
        <begin position="1"/>
        <end position="19"/>
    </location>
</feature>
<accession>A0A381L0M8</accession>
<feature type="chain" id="PRO_5016731215" evidence="1">
    <location>
        <begin position="20"/>
        <end position="110"/>
    </location>
</feature>
<dbReference type="EMBL" id="UIGY01000001">
    <property type="protein sequence ID" value="SUZ07413.1"/>
    <property type="molecule type" value="Genomic_DNA"/>
</dbReference>
<sequence length="110" mass="12810">MKLIHIVSSVALFCLPALAANDWDCGEVVIHASPLEVLMQDVADKRERTDEGSFTDFPPDHFFRVERYGDDLGLPRAQFQIEFNNLYQIRFVAMKVDNEYFKCHEKQTRN</sequence>
<gene>
    <name evidence="2" type="ORF">BGT96224V2_LOCUS889</name>
</gene>
<proteinExistence type="predicted"/>